<dbReference type="GO" id="GO:0005783">
    <property type="term" value="C:endoplasmic reticulum"/>
    <property type="evidence" value="ECO:0007669"/>
    <property type="project" value="TreeGrafter"/>
</dbReference>
<organism evidence="5 6">
    <name type="scientific">Cordyceps militaris (strain CM01)</name>
    <name type="common">Caterpillar fungus</name>
    <dbReference type="NCBI Taxonomy" id="983644"/>
    <lineage>
        <taxon>Eukaryota</taxon>
        <taxon>Fungi</taxon>
        <taxon>Dikarya</taxon>
        <taxon>Ascomycota</taxon>
        <taxon>Pezizomycotina</taxon>
        <taxon>Sordariomycetes</taxon>
        <taxon>Hypocreomycetidae</taxon>
        <taxon>Hypocreales</taxon>
        <taxon>Cordycipitaceae</taxon>
        <taxon>Cordyceps</taxon>
    </lineage>
</organism>
<dbReference type="HOGENOM" id="CLU_010194_2_9_1"/>
<keyword evidence="2" id="KW-0521">NADP</keyword>
<dbReference type="OMA" id="RFHANEG"/>
<dbReference type="EMBL" id="JH126402">
    <property type="protein sequence ID" value="EGX90966.1"/>
    <property type="molecule type" value="Genomic_DNA"/>
</dbReference>
<dbReference type="RefSeq" id="XP_006670331.1">
    <property type="nucleotide sequence ID" value="XM_006670268.1"/>
</dbReference>
<dbReference type="CDD" id="cd05374">
    <property type="entry name" value="17beta-HSD-like_SDR_c"/>
    <property type="match status" value="1"/>
</dbReference>
<dbReference type="VEuPathDB" id="FungiDB:CCM_05122"/>
<proteinExistence type="inferred from homology"/>
<dbReference type="PANTHER" id="PTHR44169">
    <property type="entry name" value="NADPH-DEPENDENT 1-ACYLDIHYDROXYACETONE PHOSPHATE REDUCTASE"/>
    <property type="match status" value="1"/>
</dbReference>
<dbReference type="InParanoid" id="G3JHW0"/>
<dbReference type="Pfam" id="PF00106">
    <property type="entry name" value="adh_short"/>
    <property type="match status" value="1"/>
</dbReference>
<dbReference type="GO" id="GO:0004806">
    <property type="term" value="F:triacylglycerol lipase activity"/>
    <property type="evidence" value="ECO:0007669"/>
    <property type="project" value="TreeGrafter"/>
</dbReference>
<reference evidence="5 6" key="1">
    <citation type="journal article" date="2011" name="Genome Biol.">
        <title>Genome sequence of the insect pathogenic fungus Cordyceps militaris, a valued traditional Chinese medicine.</title>
        <authorList>
            <person name="Zheng P."/>
            <person name="Xia Y."/>
            <person name="Xiao G."/>
            <person name="Xiong C."/>
            <person name="Hu X."/>
            <person name="Zhang S."/>
            <person name="Zheng H."/>
            <person name="Huang Y."/>
            <person name="Zhou Y."/>
            <person name="Wang S."/>
            <person name="Zhao G.P."/>
            <person name="Liu X."/>
            <person name="St Leger R.J."/>
            <person name="Wang C."/>
        </authorList>
    </citation>
    <scope>NUCLEOTIDE SEQUENCE [LARGE SCALE GENOMIC DNA]</scope>
    <source>
        <strain evidence="5 6">CM01</strain>
    </source>
</reference>
<dbReference type="PANTHER" id="PTHR44169:SF6">
    <property type="entry name" value="NADPH-DEPENDENT 1-ACYLDIHYDROXYACETONE PHOSPHATE REDUCTASE"/>
    <property type="match status" value="1"/>
</dbReference>
<dbReference type="FunCoup" id="G3JHW0">
    <property type="interactions" value="233"/>
</dbReference>
<dbReference type="GO" id="GO:0006654">
    <property type="term" value="P:phosphatidic acid biosynthetic process"/>
    <property type="evidence" value="ECO:0007669"/>
    <property type="project" value="TreeGrafter"/>
</dbReference>
<evidence type="ECO:0000256" key="1">
    <source>
        <dbReference type="ARBA" id="ARBA00006484"/>
    </source>
</evidence>
<dbReference type="eggNOG" id="KOG1209">
    <property type="taxonomic scope" value="Eukaryota"/>
</dbReference>
<dbReference type="PRINTS" id="PR00080">
    <property type="entry name" value="SDRFAMILY"/>
</dbReference>
<comment type="similarity">
    <text evidence="1 4">Belongs to the short-chain dehydrogenases/reductases (SDR) family.</text>
</comment>
<name>G3JHW0_CORMM</name>
<dbReference type="PRINTS" id="PR00081">
    <property type="entry name" value="GDHRDH"/>
</dbReference>
<gene>
    <name evidence="5" type="ORF">CCM_05122</name>
</gene>
<dbReference type="SUPFAM" id="SSF51735">
    <property type="entry name" value="NAD(P)-binding Rossmann-fold domains"/>
    <property type="match status" value="1"/>
</dbReference>
<dbReference type="GO" id="GO:0019433">
    <property type="term" value="P:triglyceride catabolic process"/>
    <property type="evidence" value="ECO:0007669"/>
    <property type="project" value="TreeGrafter"/>
</dbReference>
<dbReference type="GO" id="GO:0000140">
    <property type="term" value="F:acylglycerone-phosphate reductase (NADP+) activity"/>
    <property type="evidence" value="ECO:0007669"/>
    <property type="project" value="TreeGrafter"/>
</dbReference>
<dbReference type="InterPro" id="IPR036291">
    <property type="entry name" value="NAD(P)-bd_dom_sf"/>
</dbReference>
<dbReference type="AlphaFoldDB" id="G3JHW0"/>
<dbReference type="InterPro" id="IPR002347">
    <property type="entry name" value="SDR_fam"/>
</dbReference>
<dbReference type="GO" id="GO:0005811">
    <property type="term" value="C:lipid droplet"/>
    <property type="evidence" value="ECO:0007669"/>
    <property type="project" value="TreeGrafter"/>
</dbReference>
<evidence type="ECO:0000256" key="2">
    <source>
        <dbReference type="ARBA" id="ARBA00022857"/>
    </source>
</evidence>
<evidence type="ECO:0000313" key="6">
    <source>
        <dbReference type="Proteomes" id="UP000001610"/>
    </source>
</evidence>
<sequence length="357" mass="38512">MSVPDTKTVLITGCSKHGIGASLALRLADQGHRVFATARDPRRMPSRVREHPNVTPLALDVTDEASVRAASKAVRAAGARAALDVLVNNAGAGCTMPLLDLDVARAKQCHDVNVWGPVRMVQAFSDLLIASRGRVVNIGAAEGCLYSPWIGAYSASKSALHTISETLRMELQPFGVTVACLVTGTVATRFHANEGDFSLPPASLYADIADTISLWARGAVGPDQGTVDDYVTQILPDVLADSRGGKLWRGANAGAAWFAATWLPYYILDKLVVLNHGLDKLTRSILQKKTQETLDTFHADLDTEKDDTRPTSCTVTEALIPVSRLDQKPDAMAAGGNVPILQFRSRVLRKFPFRTWT</sequence>
<evidence type="ECO:0000313" key="5">
    <source>
        <dbReference type="EMBL" id="EGX90966.1"/>
    </source>
</evidence>
<dbReference type="InterPro" id="IPR020904">
    <property type="entry name" value="Sc_DH/Rdtase_CS"/>
</dbReference>
<evidence type="ECO:0000256" key="3">
    <source>
        <dbReference type="ARBA" id="ARBA00023002"/>
    </source>
</evidence>
<evidence type="ECO:0000256" key="4">
    <source>
        <dbReference type="RuleBase" id="RU000363"/>
    </source>
</evidence>
<accession>G3JHW0</accession>
<dbReference type="Proteomes" id="UP000001610">
    <property type="component" value="Unassembled WGS sequence"/>
</dbReference>
<keyword evidence="3" id="KW-0560">Oxidoreductase</keyword>
<dbReference type="GeneID" id="18167142"/>
<keyword evidence="6" id="KW-1185">Reference proteome</keyword>
<dbReference type="PROSITE" id="PS00061">
    <property type="entry name" value="ADH_SHORT"/>
    <property type="match status" value="1"/>
</dbReference>
<protein>
    <submittedName>
        <fullName evidence="5">Oxidoreductase, short-chain dehydrogenase/reductase family</fullName>
    </submittedName>
</protein>
<dbReference type="Gene3D" id="3.40.50.720">
    <property type="entry name" value="NAD(P)-binding Rossmann-like Domain"/>
    <property type="match status" value="1"/>
</dbReference>
<dbReference type="OrthoDB" id="2102561at2759"/>
<dbReference type="KEGG" id="cmt:CCM_05122"/>